<keyword evidence="4" id="KW-1185">Reference proteome</keyword>
<protein>
    <recommendedName>
        <fullName evidence="5">YceG-like family protein</fullName>
    </recommendedName>
</protein>
<comment type="caution">
    <text evidence="3">The sequence shown here is derived from an EMBL/GenBank/DDBJ whole genome shotgun (WGS) entry which is preliminary data.</text>
</comment>
<feature type="compositionally biased region" description="Low complexity" evidence="1">
    <location>
        <begin position="104"/>
        <end position="116"/>
    </location>
</feature>
<evidence type="ECO:0000256" key="1">
    <source>
        <dbReference type="SAM" id="MobiDB-lite"/>
    </source>
</evidence>
<feature type="region of interest" description="Disordered" evidence="1">
    <location>
        <begin position="65"/>
        <end position="132"/>
    </location>
</feature>
<keyword evidence="2" id="KW-1133">Transmembrane helix</keyword>
<dbReference type="AlphaFoldDB" id="A0A3D9KIW1"/>
<evidence type="ECO:0008006" key="5">
    <source>
        <dbReference type="Google" id="ProtNLM"/>
    </source>
</evidence>
<dbReference type="RefSeq" id="WP_116059545.1">
    <property type="nucleotide sequence ID" value="NZ_QRDZ01000003.1"/>
</dbReference>
<keyword evidence="2" id="KW-0472">Membrane</keyword>
<sequence>MRKHRSWLMGFGIGLIVGAIMLQMILFAEKQDAPLAKEPLKAEELADEAKKAGLLLLTPEQLDARVNEARAEANGSGAEGQEGASGQPDDASEKQPAAEEPEASESNAPASETPSAGQNEANPASETEPQQVSLYVSYGMSLTEVGEELQKLGAIDDVKEFIEETRPVAAKMRVGTIVLKGRPTYQEIMDELVRKK</sequence>
<evidence type="ECO:0000256" key="2">
    <source>
        <dbReference type="SAM" id="Phobius"/>
    </source>
</evidence>
<accession>A0A3D9KIW1</accession>
<feature type="compositionally biased region" description="Low complexity" evidence="1">
    <location>
        <begin position="75"/>
        <end position="87"/>
    </location>
</feature>
<feature type="compositionally biased region" description="Polar residues" evidence="1">
    <location>
        <begin position="117"/>
        <end position="132"/>
    </location>
</feature>
<dbReference type="EMBL" id="QRDZ01000003">
    <property type="protein sequence ID" value="RED86428.1"/>
    <property type="molecule type" value="Genomic_DNA"/>
</dbReference>
<dbReference type="OrthoDB" id="2616345at2"/>
<reference evidence="3 4" key="1">
    <citation type="submission" date="2018-07" db="EMBL/GenBank/DDBJ databases">
        <title>Genomic Encyclopedia of Type Strains, Phase III (KMG-III): the genomes of soil and plant-associated and newly described type strains.</title>
        <authorList>
            <person name="Whitman W."/>
        </authorList>
    </citation>
    <scope>NUCLEOTIDE SEQUENCE [LARGE SCALE GENOMIC DNA]</scope>
    <source>
        <strain evidence="3 4">CECT 7287</strain>
    </source>
</reference>
<organism evidence="3 4">
    <name type="scientific">Cohnella phaseoli</name>
    <dbReference type="NCBI Taxonomy" id="456490"/>
    <lineage>
        <taxon>Bacteria</taxon>
        <taxon>Bacillati</taxon>
        <taxon>Bacillota</taxon>
        <taxon>Bacilli</taxon>
        <taxon>Bacillales</taxon>
        <taxon>Paenibacillaceae</taxon>
        <taxon>Cohnella</taxon>
    </lineage>
</organism>
<gene>
    <name evidence="3" type="ORF">DFP98_103283</name>
</gene>
<evidence type="ECO:0000313" key="4">
    <source>
        <dbReference type="Proteomes" id="UP000256977"/>
    </source>
</evidence>
<feature type="transmembrane region" description="Helical" evidence="2">
    <location>
        <begin position="7"/>
        <end position="28"/>
    </location>
</feature>
<keyword evidence="2" id="KW-0812">Transmembrane</keyword>
<evidence type="ECO:0000313" key="3">
    <source>
        <dbReference type="EMBL" id="RED86428.1"/>
    </source>
</evidence>
<proteinExistence type="predicted"/>
<dbReference type="Proteomes" id="UP000256977">
    <property type="component" value="Unassembled WGS sequence"/>
</dbReference>
<name>A0A3D9KIW1_9BACL</name>